<dbReference type="GO" id="GO:0004190">
    <property type="term" value="F:aspartic-type endopeptidase activity"/>
    <property type="evidence" value="ECO:0007669"/>
    <property type="project" value="UniProtKB-KW"/>
</dbReference>
<dbReference type="GO" id="GO:0016485">
    <property type="term" value="P:protein processing"/>
    <property type="evidence" value="ECO:0007669"/>
    <property type="project" value="TreeGrafter"/>
</dbReference>
<dbReference type="CDD" id="cd06062">
    <property type="entry name" value="H2MP_MemB-H2up"/>
    <property type="match status" value="1"/>
</dbReference>
<evidence type="ECO:0000256" key="2">
    <source>
        <dbReference type="ARBA" id="ARBA00022596"/>
    </source>
</evidence>
<accession>A0A3N6N1V5</accession>
<name>A0A3N6N1V5_9BURK</name>
<gene>
    <name evidence="7" type="ORF">D1Y85_23415</name>
</gene>
<evidence type="ECO:0000313" key="7">
    <source>
        <dbReference type="EMBL" id="RQH01547.1"/>
    </source>
</evidence>
<keyword evidence="2" id="KW-0533">Nickel</keyword>
<keyword evidence="8" id="KW-1185">Reference proteome</keyword>
<evidence type="ECO:0000256" key="1">
    <source>
        <dbReference type="ARBA" id="ARBA00006814"/>
    </source>
</evidence>
<comment type="caution">
    <text evidence="7">The sequence shown here is derived from an EMBL/GenBank/DDBJ whole genome shotgun (WGS) entry which is preliminary data.</text>
</comment>
<dbReference type="InterPro" id="IPR023430">
    <property type="entry name" value="Pept_HybD-like_dom_sf"/>
</dbReference>
<evidence type="ECO:0000256" key="5">
    <source>
        <dbReference type="ARBA" id="ARBA00022750"/>
    </source>
</evidence>
<dbReference type="NCBIfam" id="TIGR00072">
    <property type="entry name" value="hydrog_prot"/>
    <property type="match status" value="1"/>
</dbReference>
<evidence type="ECO:0000256" key="4">
    <source>
        <dbReference type="ARBA" id="ARBA00022723"/>
    </source>
</evidence>
<keyword evidence="3 7" id="KW-0645">Protease</keyword>
<reference evidence="7 8" key="1">
    <citation type="submission" date="2018-11" db="EMBL/GenBank/DDBJ databases">
        <title>Paraburkholderia sp. DHOA04, isolated from soil.</title>
        <authorList>
            <person name="Gao Z.-H."/>
            <person name="Qiu L.-H."/>
            <person name="Fu J.-C."/>
        </authorList>
    </citation>
    <scope>NUCLEOTIDE SEQUENCE [LARGE SCALE GENOMIC DNA]</scope>
    <source>
        <strain evidence="7 8">DHOA04</strain>
    </source>
</reference>
<dbReference type="PRINTS" id="PR00446">
    <property type="entry name" value="HYDRGNUPTAKE"/>
</dbReference>
<keyword evidence="6" id="KW-0378">Hydrolase</keyword>
<dbReference type="Proteomes" id="UP000272778">
    <property type="component" value="Unassembled WGS sequence"/>
</dbReference>
<dbReference type="PANTHER" id="PTHR30302:SF1">
    <property type="entry name" value="HYDROGENASE 2 MATURATION PROTEASE"/>
    <property type="match status" value="1"/>
</dbReference>
<sequence length="210" mass="22886">MKPEFGVTQDYSHSRIRCRSSSVNLNPIHEAQRTASPTRERIVVLGIGNTQWGDAGFGVRAVERLKADWQCAANVEAVVGGTQGRALLPLVESAGRLIVFNIADFGVAPGTLRLCVNDTALDHLHTRGVGVHQMDFADALACARLKGRAPRHLVLIGVQPLELDAYGADLDPVVRAKLDPAVEAACRQLRRWRAAPRRREAPMRGMRTAA</sequence>
<keyword evidence="4" id="KW-0479">Metal-binding</keyword>
<evidence type="ECO:0000313" key="8">
    <source>
        <dbReference type="Proteomes" id="UP000272778"/>
    </source>
</evidence>
<comment type="similarity">
    <text evidence="1">Belongs to the peptidase A31 family.</text>
</comment>
<dbReference type="GO" id="GO:0008047">
    <property type="term" value="F:enzyme activator activity"/>
    <property type="evidence" value="ECO:0007669"/>
    <property type="project" value="InterPro"/>
</dbReference>
<dbReference type="AlphaFoldDB" id="A0A3N6N1V5"/>
<dbReference type="Pfam" id="PF01750">
    <property type="entry name" value="HycI"/>
    <property type="match status" value="1"/>
</dbReference>
<evidence type="ECO:0000256" key="3">
    <source>
        <dbReference type="ARBA" id="ARBA00022670"/>
    </source>
</evidence>
<dbReference type="OrthoDB" id="9792731at2"/>
<dbReference type="GO" id="GO:0046872">
    <property type="term" value="F:metal ion binding"/>
    <property type="evidence" value="ECO:0007669"/>
    <property type="project" value="UniProtKB-KW"/>
</dbReference>
<dbReference type="PANTHER" id="PTHR30302">
    <property type="entry name" value="HYDROGENASE 1 MATURATION PROTEASE"/>
    <property type="match status" value="1"/>
</dbReference>
<dbReference type="FunFam" id="3.40.50.1450:FF:000002">
    <property type="entry name" value="Hydrogenase 1 maturation protease"/>
    <property type="match status" value="1"/>
</dbReference>
<keyword evidence="5" id="KW-0064">Aspartyl protease</keyword>
<organism evidence="7 8">
    <name type="scientific">Paraburkholderia dinghuensis</name>
    <dbReference type="NCBI Taxonomy" id="2305225"/>
    <lineage>
        <taxon>Bacteria</taxon>
        <taxon>Pseudomonadati</taxon>
        <taxon>Pseudomonadota</taxon>
        <taxon>Betaproteobacteria</taxon>
        <taxon>Burkholderiales</taxon>
        <taxon>Burkholderiaceae</taxon>
        <taxon>Paraburkholderia</taxon>
    </lineage>
</organism>
<dbReference type="InterPro" id="IPR000671">
    <property type="entry name" value="Peptidase_A31"/>
</dbReference>
<proteinExistence type="inferred from homology"/>
<evidence type="ECO:0000256" key="6">
    <source>
        <dbReference type="ARBA" id="ARBA00022801"/>
    </source>
</evidence>
<protein>
    <submittedName>
        <fullName evidence="7">Hydrogenase maturation protease</fullName>
    </submittedName>
</protein>
<dbReference type="SUPFAM" id="SSF53163">
    <property type="entry name" value="HybD-like"/>
    <property type="match status" value="1"/>
</dbReference>
<dbReference type="Gene3D" id="3.40.50.1450">
    <property type="entry name" value="HybD-like"/>
    <property type="match status" value="1"/>
</dbReference>
<dbReference type="EMBL" id="RQIS01000022">
    <property type="protein sequence ID" value="RQH01547.1"/>
    <property type="molecule type" value="Genomic_DNA"/>
</dbReference>